<dbReference type="CDD" id="cd23507">
    <property type="entry name" value="hydrophobin_I"/>
    <property type="match status" value="1"/>
</dbReference>
<name>A0AAD7D0R4_MYCRO</name>
<feature type="domain" description="Fungal calcium binding protein" evidence="8">
    <location>
        <begin position="44"/>
        <end position="90"/>
    </location>
</feature>
<evidence type="ECO:0000256" key="7">
    <source>
        <dbReference type="RuleBase" id="RU365009"/>
    </source>
</evidence>
<dbReference type="Gene3D" id="1.10.1740.120">
    <property type="match status" value="1"/>
</dbReference>
<dbReference type="Proteomes" id="UP001221757">
    <property type="component" value="Unassembled WGS sequence"/>
</dbReference>
<dbReference type="InterPro" id="IPR001338">
    <property type="entry name" value="Class_I_Hydrophobin"/>
</dbReference>
<keyword evidence="3 7" id="KW-0134">Cell wall</keyword>
<organism evidence="9 10">
    <name type="scientific">Mycena rosella</name>
    <name type="common">Pink bonnet</name>
    <name type="synonym">Agaricus rosellus</name>
    <dbReference type="NCBI Taxonomy" id="1033263"/>
    <lineage>
        <taxon>Eukaryota</taxon>
        <taxon>Fungi</taxon>
        <taxon>Dikarya</taxon>
        <taxon>Basidiomycota</taxon>
        <taxon>Agaricomycotina</taxon>
        <taxon>Agaricomycetes</taxon>
        <taxon>Agaricomycetidae</taxon>
        <taxon>Agaricales</taxon>
        <taxon>Marasmiineae</taxon>
        <taxon>Mycenaceae</taxon>
        <taxon>Mycena</taxon>
    </lineage>
</organism>
<keyword evidence="5 7" id="KW-1015">Disulfide bond</keyword>
<evidence type="ECO:0000256" key="6">
    <source>
        <dbReference type="ARBA" id="ARBA00093546"/>
    </source>
</evidence>
<keyword evidence="10" id="KW-1185">Reference proteome</keyword>
<reference evidence="9" key="1">
    <citation type="submission" date="2023-03" db="EMBL/GenBank/DDBJ databases">
        <title>Massive genome expansion in bonnet fungi (Mycena s.s.) driven by repeated elements and novel gene families across ecological guilds.</title>
        <authorList>
            <consortium name="Lawrence Berkeley National Laboratory"/>
            <person name="Harder C.B."/>
            <person name="Miyauchi S."/>
            <person name="Viragh M."/>
            <person name="Kuo A."/>
            <person name="Thoen E."/>
            <person name="Andreopoulos B."/>
            <person name="Lu D."/>
            <person name="Skrede I."/>
            <person name="Drula E."/>
            <person name="Henrissat B."/>
            <person name="Morin E."/>
            <person name="Kohler A."/>
            <person name="Barry K."/>
            <person name="LaButti K."/>
            <person name="Morin E."/>
            <person name="Salamov A."/>
            <person name="Lipzen A."/>
            <person name="Mereny Z."/>
            <person name="Hegedus B."/>
            <person name="Baldrian P."/>
            <person name="Stursova M."/>
            <person name="Weitz H."/>
            <person name="Taylor A."/>
            <person name="Grigoriev I.V."/>
            <person name="Nagy L.G."/>
            <person name="Martin F."/>
            <person name="Kauserud H."/>
        </authorList>
    </citation>
    <scope>NUCLEOTIDE SEQUENCE</scope>
    <source>
        <strain evidence="9">CBHHK067</strain>
    </source>
</reference>
<evidence type="ECO:0000259" key="8">
    <source>
        <dbReference type="Pfam" id="PF12192"/>
    </source>
</evidence>
<protein>
    <recommendedName>
        <fullName evidence="7">Hydrophobin</fullName>
    </recommendedName>
</protein>
<keyword evidence="7" id="KW-0732">Signal</keyword>
<comment type="caution">
    <text evidence="9">The sequence shown here is derived from an EMBL/GenBank/DDBJ whole genome shotgun (WGS) entry which is preliminary data.</text>
</comment>
<evidence type="ECO:0000256" key="3">
    <source>
        <dbReference type="ARBA" id="ARBA00022512"/>
    </source>
</evidence>
<accession>A0AAD7D0R4</accession>
<feature type="chain" id="PRO_5041777249" description="Hydrophobin" evidence="7">
    <location>
        <begin position="22"/>
        <end position="185"/>
    </location>
</feature>
<dbReference type="Pfam" id="PF01185">
    <property type="entry name" value="Hydrophobin"/>
    <property type="match status" value="1"/>
</dbReference>
<evidence type="ECO:0000256" key="4">
    <source>
        <dbReference type="ARBA" id="ARBA00022525"/>
    </source>
</evidence>
<sequence>MQFKFVWFPLVILAGVSSVYGSALGTVQDRNLAIAGDLTSRELQCNWCDCFTALAAEGVACAAAILEGGCNILADISCAVDALAFARKVPVCLACLGFHLTPPPPVTPPSSPQCCSSVVSSGNSAAALVASILSLDLTGINVPIGLSCSPITVEDSNCGGTTVTCDAPDEEWGGLIAINCLSITL</sequence>
<gene>
    <name evidence="9" type="ORF">B0H17DRAFT_1208478</name>
</gene>
<evidence type="ECO:0000256" key="2">
    <source>
        <dbReference type="ARBA" id="ARBA00010446"/>
    </source>
</evidence>
<keyword evidence="4 7" id="KW-0964">Secreted</keyword>
<evidence type="ECO:0000313" key="9">
    <source>
        <dbReference type="EMBL" id="KAJ7673395.1"/>
    </source>
</evidence>
<dbReference type="Pfam" id="PF12192">
    <property type="entry name" value="CBP"/>
    <property type="match status" value="1"/>
</dbReference>
<dbReference type="AlphaFoldDB" id="A0AAD7D0R4"/>
<dbReference type="SMART" id="SM00075">
    <property type="entry name" value="HYDRO"/>
    <property type="match status" value="1"/>
</dbReference>
<comment type="subunit">
    <text evidence="6">Self-assembles to form functional amyloid fibrils called rodlets. Self-assembly into fibrillar rodlets occurs spontaneously at hydrophobic:hydrophilic interfaces and the rodlets further associate laterally to form amphipathic monolayers.</text>
</comment>
<proteinExistence type="inferred from homology"/>
<evidence type="ECO:0000256" key="5">
    <source>
        <dbReference type="ARBA" id="ARBA00023157"/>
    </source>
</evidence>
<comment type="similarity">
    <text evidence="2 7">Belongs to the fungal hydrophobin family.</text>
</comment>
<feature type="signal peptide" evidence="7">
    <location>
        <begin position="1"/>
        <end position="21"/>
    </location>
</feature>
<dbReference type="EMBL" id="JARKIE010000163">
    <property type="protein sequence ID" value="KAJ7673395.1"/>
    <property type="molecule type" value="Genomic_DNA"/>
</dbReference>
<evidence type="ECO:0000313" key="10">
    <source>
        <dbReference type="Proteomes" id="UP001221757"/>
    </source>
</evidence>
<comment type="subcellular location">
    <subcellularLocation>
        <location evidence="1 7">Secreted</location>
        <location evidence="1 7">Cell wall</location>
    </subcellularLocation>
</comment>
<dbReference type="GO" id="GO:0005199">
    <property type="term" value="F:structural constituent of cell wall"/>
    <property type="evidence" value="ECO:0007669"/>
    <property type="project" value="InterPro"/>
</dbReference>
<dbReference type="InterPro" id="IPR022013">
    <property type="entry name" value="CBP"/>
</dbReference>
<evidence type="ECO:0000256" key="1">
    <source>
        <dbReference type="ARBA" id="ARBA00004191"/>
    </source>
</evidence>
<dbReference type="GO" id="GO:0009277">
    <property type="term" value="C:fungal-type cell wall"/>
    <property type="evidence" value="ECO:0007669"/>
    <property type="project" value="InterPro"/>
</dbReference>